<name>A0A5B7GJJ7_PORTR</name>
<dbReference type="AlphaFoldDB" id="A0A5B7GJJ7"/>
<reference evidence="1 2" key="1">
    <citation type="submission" date="2019-05" db="EMBL/GenBank/DDBJ databases">
        <title>Another draft genome of Portunus trituberculatus and its Hox gene families provides insights of decapod evolution.</title>
        <authorList>
            <person name="Jeong J.-H."/>
            <person name="Song I."/>
            <person name="Kim S."/>
            <person name="Choi T."/>
            <person name="Kim D."/>
            <person name="Ryu S."/>
            <person name="Kim W."/>
        </authorList>
    </citation>
    <scope>NUCLEOTIDE SEQUENCE [LARGE SCALE GENOMIC DNA]</scope>
    <source>
        <tissue evidence="1">Muscle</tissue>
    </source>
</reference>
<organism evidence="1 2">
    <name type="scientific">Portunus trituberculatus</name>
    <name type="common">Swimming crab</name>
    <name type="synonym">Neptunus trituberculatus</name>
    <dbReference type="NCBI Taxonomy" id="210409"/>
    <lineage>
        <taxon>Eukaryota</taxon>
        <taxon>Metazoa</taxon>
        <taxon>Ecdysozoa</taxon>
        <taxon>Arthropoda</taxon>
        <taxon>Crustacea</taxon>
        <taxon>Multicrustacea</taxon>
        <taxon>Malacostraca</taxon>
        <taxon>Eumalacostraca</taxon>
        <taxon>Eucarida</taxon>
        <taxon>Decapoda</taxon>
        <taxon>Pleocyemata</taxon>
        <taxon>Brachyura</taxon>
        <taxon>Eubrachyura</taxon>
        <taxon>Portunoidea</taxon>
        <taxon>Portunidae</taxon>
        <taxon>Portuninae</taxon>
        <taxon>Portunus</taxon>
    </lineage>
</organism>
<dbReference type="EMBL" id="VSRR010017355">
    <property type="protein sequence ID" value="MPC60281.1"/>
    <property type="molecule type" value="Genomic_DNA"/>
</dbReference>
<proteinExistence type="predicted"/>
<sequence>MRVSCCSSIMMSCVRALPQSMFHRLRIAEVTSITVKVVRLMVQHKMVSTSDTDSTLNTVPVFDKFTVGAIRCNIRAKFAAKQTFTLGSLNTWRRQASSKREPQRRQISVLRALKRRREEGRKVIYLDETWLTTRMNHSKEWLLPSLTEPAVLVMDYAPYHSQMTEDSRCPTTKKRSKQF</sequence>
<dbReference type="Proteomes" id="UP000324222">
    <property type="component" value="Unassembled WGS sequence"/>
</dbReference>
<evidence type="ECO:0000313" key="1">
    <source>
        <dbReference type="EMBL" id="MPC60281.1"/>
    </source>
</evidence>
<evidence type="ECO:0000313" key="2">
    <source>
        <dbReference type="Proteomes" id="UP000324222"/>
    </source>
</evidence>
<keyword evidence="2" id="KW-1185">Reference proteome</keyword>
<comment type="caution">
    <text evidence="1">The sequence shown here is derived from an EMBL/GenBank/DDBJ whole genome shotgun (WGS) entry which is preliminary data.</text>
</comment>
<protein>
    <submittedName>
        <fullName evidence="1">Uncharacterized protein</fullName>
    </submittedName>
</protein>
<accession>A0A5B7GJJ7</accession>
<gene>
    <name evidence="1" type="ORF">E2C01_054320</name>
</gene>